<feature type="transmembrane region" description="Helical" evidence="6">
    <location>
        <begin position="283"/>
        <end position="302"/>
    </location>
</feature>
<evidence type="ECO:0000256" key="1">
    <source>
        <dbReference type="ARBA" id="ARBA00004141"/>
    </source>
</evidence>
<feature type="transmembrane region" description="Helical" evidence="6">
    <location>
        <begin position="89"/>
        <end position="110"/>
    </location>
</feature>
<evidence type="ECO:0000256" key="4">
    <source>
        <dbReference type="ARBA" id="ARBA00023136"/>
    </source>
</evidence>
<evidence type="ECO:0008006" key="9">
    <source>
        <dbReference type="Google" id="ProtNLM"/>
    </source>
</evidence>
<dbReference type="SUPFAM" id="SSF103473">
    <property type="entry name" value="MFS general substrate transporter"/>
    <property type="match status" value="1"/>
</dbReference>
<sequence>MVEDKYIGLALALGGTFLIGSSFIITKKGLNDAAAKHPDYSHSHQQQNGNRGASDDLSYLQNPIWWAGMITMVVGEVANFAAYTFAPAILVTPLGAMSVIIGAILASFLLDEKLGRLGICGCASCIIGSVVIVLHAPSDKEVETVDEILNYAARPAFLIYITSVALFSLYMIYRVVPTHGTKNPMVYLSICSLVGSVSVMAIKGFGVALKLTLSGNNQLTHISTYIFGGVVAGCIVVQMNYFNKALDTFSTNVVNPIYYVFFTTATIIASAILFSGFNTPGGVNTISLICGFLIIFMGVYLLNISREPEQPHHPTSLESGLMNPRMSMSGRLSMDLNEPGWGYSVVSPSSYAPDGSLRSAGHGRRSNLYRAQNSTLFSAFEEDGLALGHLPEEEESEDERVATSQQPSRSLLGSKGRGVAPGGTHPAYQNIGR</sequence>
<dbReference type="KEGG" id="cdep:91088806"/>
<feature type="transmembrane region" description="Helical" evidence="6">
    <location>
        <begin position="6"/>
        <end position="26"/>
    </location>
</feature>
<dbReference type="EMBL" id="CP143788">
    <property type="protein sequence ID" value="WVN89373.1"/>
    <property type="molecule type" value="Genomic_DNA"/>
</dbReference>
<feature type="transmembrane region" description="Helical" evidence="6">
    <location>
        <begin position="156"/>
        <end position="173"/>
    </location>
</feature>
<protein>
    <recommendedName>
        <fullName evidence="9">DUF803-domain-containing protein</fullName>
    </recommendedName>
</protein>
<dbReference type="InterPro" id="IPR036259">
    <property type="entry name" value="MFS_trans_sf"/>
</dbReference>
<feature type="transmembrane region" description="Helical" evidence="6">
    <location>
        <begin position="222"/>
        <end position="241"/>
    </location>
</feature>
<reference evidence="7" key="1">
    <citation type="submission" date="2016-06" db="EMBL/GenBank/DDBJ databases">
        <authorList>
            <person name="Cuomo C."/>
            <person name="Litvintseva A."/>
            <person name="Heitman J."/>
            <person name="Chen Y."/>
            <person name="Sun S."/>
            <person name="Springer D."/>
            <person name="Dromer F."/>
            <person name="Young S."/>
            <person name="Zeng Q."/>
            <person name="Chapman S."/>
            <person name="Gujja S."/>
            <person name="Saif S."/>
            <person name="Birren B."/>
        </authorList>
    </citation>
    <scope>NUCLEOTIDE SEQUENCE</scope>
    <source>
        <strain evidence="7">CBS 7841</strain>
    </source>
</reference>
<feature type="transmembrane region" description="Helical" evidence="6">
    <location>
        <begin position="117"/>
        <end position="136"/>
    </location>
</feature>
<dbReference type="Proteomes" id="UP000094043">
    <property type="component" value="Chromosome 5"/>
</dbReference>
<feature type="transmembrane region" description="Helical" evidence="6">
    <location>
        <begin position="185"/>
        <end position="202"/>
    </location>
</feature>
<reference evidence="7" key="2">
    <citation type="journal article" date="2022" name="Elife">
        <title>Obligate sexual reproduction of a homothallic fungus closely related to the Cryptococcus pathogenic species complex.</title>
        <authorList>
            <person name="Passer A.R."/>
            <person name="Clancey S.A."/>
            <person name="Shea T."/>
            <person name="David-Palma M."/>
            <person name="Averette A.F."/>
            <person name="Boekhout T."/>
            <person name="Porcel B.M."/>
            <person name="Nowrousian M."/>
            <person name="Cuomo C.A."/>
            <person name="Sun S."/>
            <person name="Heitman J."/>
            <person name="Coelho M.A."/>
        </authorList>
    </citation>
    <scope>NUCLEOTIDE SEQUENCE</scope>
    <source>
        <strain evidence="7">CBS 7841</strain>
    </source>
</reference>
<dbReference type="PANTHER" id="PTHR12570:SF85">
    <property type="entry name" value="DUF803 DOMAIN MEMBRANE PROTEIN (AFU_ORTHOLOGUE AFUA_1G15880)"/>
    <property type="match status" value="1"/>
</dbReference>
<dbReference type="PANTHER" id="PTHR12570">
    <property type="match status" value="1"/>
</dbReference>
<reference evidence="7" key="3">
    <citation type="submission" date="2024-01" db="EMBL/GenBank/DDBJ databases">
        <authorList>
            <person name="Coelho M.A."/>
            <person name="David-Palma M."/>
            <person name="Shea T."/>
            <person name="Sun S."/>
            <person name="Cuomo C.A."/>
            <person name="Heitman J."/>
        </authorList>
    </citation>
    <scope>NUCLEOTIDE SEQUENCE</scope>
    <source>
        <strain evidence="7">CBS 7841</strain>
    </source>
</reference>
<dbReference type="Pfam" id="PF05653">
    <property type="entry name" value="Mg_trans_NIPA"/>
    <property type="match status" value="1"/>
</dbReference>
<keyword evidence="3 6" id="KW-1133">Transmembrane helix</keyword>
<evidence type="ECO:0000256" key="6">
    <source>
        <dbReference type="SAM" id="Phobius"/>
    </source>
</evidence>
<dbReference type="GeneID" id="91088806"/>
<name>A0AAJ8JVS3_9TREE</name>
<proteinExistence type="predicted"/>
<evidence type="ECO:0000313" key="8">
    <source>
        <dbReference type="Proteomes" id="UP000094043"/>
    </source>
</evidence>
<evidence type="ECO:0000256" key="5">
    <source>
        <dbReference type="SAM" id="MobiDB-lite"/>
    </source>
</evidence>
<feature type="region of interest" description="Disordered" evidence="5">
    <location>
        <begin position="392"/>
        <end position="433"/>
    </location>
</feature>
<accession>A0AAJ8JVS3</accession>
<feature type="compositionally biased region" description="Polar residues" evidence="5">
    <location>
        <begin position="402"/>
        <end position="411"/>
    </location>
</feature>
<gene>
    <name evidence="7" type="ORF">L203_104596</name>
</gene>
<dbReference type="InterPro" id="IPR008521">
    <property type="entry name" value="Mg_trans_NIPA"/>
</dbReference>
<feature type="transmembrane region" description="Helical" evidence="6">
    <location>
        <begin position="253"/>
        <end position="277"/>
    </location>
</feature>
<organism evidence="7 8">
    <name type="scientific">Cryptococcus depauperatus CBS 7841</name>
    <dbReference type="NCBI Taxonomy" id="1295531"/>
    <lineage>
        <taxon>Eukaryota</taxon>
        <taxon>Fungi</taxon>
        <taxon>Dikarya</taxon>
        <taxon>Basidiomycota</taxon>
        <taxon>Agaricomycotina</taxon>
        <taxon>Tremellomycetes</taxon>
        <taxon>Tremellales</taxon>
        <taxon>Cryptococcaceae</taxon>
        <taxon>Cryptococcus</taxon>
    </lineage>
</organism>
<evidence type="ECO:0000256" key="2">
    <source>
        <dbReference type="ARBA" id="ARBA00022692"/>
    </source>
</evidence>
<keyword evidence="2 6" id="KW-0812">Transmembrane</keyword>
<evidence type="ECO:0000256" key="3">
    <source>
        <dbReference type="ARBA" id="ARBA00022989"/>
    </source>
</evidence>
<dbReference type="AlphaFoldDB" id="A0AAJ8JVS3"/>
<dbReference type="GO" id="GO:0015095">
    <property type="term" value="F:magnesium ion transmembrane transporter activity"/>
    <property type="evidence" value="ECO:0007669"/>
    <property type="project" value="InterPro"/>
</dbReference>
<dbReference type="SUPFAM" id="SSF103481">
    <property type="entry name" value="Multidrug resistance efflux transporter EmrE"/>
    <property type="match status" value="1"/>
</dbReference>
<evidence type="ECO:0000313" key="7">
    <source>
        <dbReference type="EMBL" id="WVN89373.1"/>
    </source>
</evidence>
<keyword evidence="8" id="KW-1185">Reference proteome</keyword>
<dbReference type="RefSeq" id="XP_066070073.1">
    <property type="nucleotide sequence ID" value="XM_066213976.1"/>
</dbReference>
<dbReference type="InterPro" id="IPR037185">
    <property type="entry name" value="EmrE-like"/>
</dbReference>
<comment type="subcellular location">
    <subcellularLocation>
        <location evidence="1">Membrane</location>
        <topology evidence="1">Multi-pass membrane protein</topology>
    </subcellularLocation>
</comment>
<dbReference type="GO" id="GO:0016020">
    <property type="term" value="C:membrane"/>
    <property type="evidence" value="ECO:0007669"/>
    <property type="project" value="UniProtKB-SubCell"/>
</dbReference>
<keyword evidence="4 6" id="KW-0472">Membrane</keyword>